<evidence type="ECO:0000313" key="3">
    <source>
        <dbReference type="Proteomes" id="UP001163156"/>
    </source>
</evidence>
<evidence type="ECO:0000256" key="1">
    <source>
        <dbReference type="SAM" id="Phobius"/>
    </source>
</evidence>
<accession>A0ABY6MPS6</accession>
<feature type="transmembrane region" description="Helical" evidence="1">
    <location>
        <begin position="118"/>
        <end position="142"/>
    </location>
</feature>
<dbReference type="RefSeq" id="WP_264811082.1">
    <property type="nucleotide sequence ID" value="NZ_CP110226.1"/>
</dbReference>
<organism evidence="2 3">
    <name type="scientific">Algoriphagus halophytocola</name>
    <dbReference type="NCBI Taxonomy" id="2991499"/>
    <lineage>
        <taxon>Bacteria</taxon>
        <taxon>Pseudomonadati</taxon>
        <taxon>Bacteroidota</taxon>
        <taxon>Cytophagia</taxon>
        <taxon>Cytophagales</taxon>
        <taxon>Cyclobacteriaceae</taxon>
        <taxon>Algoriphagus</taxon>
    </lineage>
</organism>
<feature type="transmembrane region" description="Helical" evidence="1">
    <location>
        <begin position="56"/>
        <end position="78"/>
    </location>
</feature>
<dbReference type="EMBL" id="CP110226">
    <property type="protein sequence ID" value="UZD24369.1"/>
    <property type="molecule type" value="Genomic_DNA"/>
</dbReference>
<sequence>MKQLPSNTNFLFVKYLLITGTVAIIAIVLLVLIMVGTIGESRSGLAIGFAIEPVQIFMIGLLIFCSLAIAYVIGPYAVQAIGQGKNGAFVGIKSMMSCWTVPCIVITLLAAIPDLTWGVLVGSGIIAVVPALLLGPIVGFAMKKEIVK</sequence>
<proteinExistence type="predicted"/>
<feature type="transmembrane region" description="Helical" evidence="1">
    <location>
        <begin position="90"/>
        <end position="112"/>
    </location>
</feature>
<keyword evidence="3" id="KW-1185">Reference proteome</keyword>
<dbReference type="Proteomes" id="UP001163156">
    <property type="component" value="Chromosome"/>
</dbReference>
<keyword evidence="1" id="KW-1133">Transmembrane helix</keyword>
<protein>
    <submittedName>
        <fullName evidence="2">Uncharacterized protein</fullName>
    </submittedName>
</protein>
<keyword evidence="1" id="KW-0472">Membrane</keyword>
<reference evidence="2" key="1">
    <citation type="submission" date="2022-10" db="EMBL/GenBank/DDBJ databases">
        <title>Algoriphagus sp. a novel bacteria isolate from halophytes salicornia europaea.</title>
        <authorList>
            <person name="Peng Y."/>
            <person name="Jiang L."/>
            <person name="Lee J."/>
        </authorList>
    </citation>
    <scope>NUCLEOTIDE SEQUENCE</scope>
    <source>
        <strain evidence="2">TR-M5</strain>
    </source>
</reference>
<gene>
    <name evidence="2" type="ORF">OM944_07670</name>
</gene>
<name>A0ABY6MPS6_9BACT</name>
<keyword evidence="1" id="KW-0812">Transmembrane</keyword>
<evidence type="ECO:0000313" key="2">
    <source>
        <dbReference type="EMBL" id="UZD24369.1"/>
    </source>
</evidence>
<feature type="transmembrane region" description="Helical" evidence="1">
    <location>
        <begin position="12"/>
        <end position="36"/>
    </location>
</feature>